<keyword evidence="11" id="KW-0560">Oxidoreductase</keyword>
<keyword evidence="13" id="KW-0534">Nitrate assimilation</keyword>
<comment type="similarity">
    <text evidence="18">In the N-terminal section; belongs to the nitrate reductase alpha subunit family.</text>
</comment>
<evidence type="ECO:0000256" key="6">
    <source>
        <dbReference type="ARBA" id="ARBA00022617"/>
    </source>
</evidence>
<dbReference type="SUPFAM" id="SSF103501">
    <property type="entry name" value="Respiratory nitrate reductase 1 gamma chain"/>
    <property type="match status" value="1"/>
</dbReference>
<comment type="similarity">
    <text evidence="17">In the C-terminal section; belongs to the nitrate reductase gamma subunit family.</text>
</comment>
<gene>
    <name evidence="23" type="primary">narI</name>
    <name evidence="23" type="ORF">CYJ47_07705</name>
</gene>
<evidence type="ECO:0000256" key="2">
    <source>
        <dbReference type="ARBA" id="ARBA00001970"/>
    </source>
</evidence>
<dbReference type="NCBIfam" id="TIGR00351">
    <property type="entry name" value="narI"/>
    <property type="match status" value="1"/>
</dbReference>
<dbReference type="GO" id="GO:0019645">
    <property type="term" value="P:anaerobic electron transport chain"/>
    <property type="evidence" value="ECO:0007669"/>
    <property type="project" value="TreeGrafter"/>
</dbReference>
<evidence type="ECO:0000256" key="21">
    <source>
        <dbReference type="SAM" id="Phobius"/>
    </source>
</evidence>
<comment type="similarity">
    <text evidence="16">In the central section; belongs to the NarJ/NarW family.</text>
</comment>
<evidence type="ECO:0000256" key="20">
    <source>
        <dbReference type="PIRSR" id="PIRSR603816-1"/>
    </source>
</evidence>
<evidence type="ECO:0000256" key="15">
    <source>
        <dbReference type="ARBA" id="ARBA00056200"/>
    </source>
</evidence>
<dbReference type="GO" id="GO:0020037">
    <property type="term" value="F:heme binding"/>
    <property type="evidence" value="ECO:0007669"/>
    <property type="project" value="TreeGrafter"/>
</dbReference>
<dbReference type="InterPro" id="IPR036197">
    <property type="entry name" value="NarG-like_sf"/>
</dbReference>
<comment type="function">
    <text evidence="15">Does not seem to have nitrate reductase activity.</text>
</comment>
<keyword evidence="10 21" id="KW-1133">Transmembrane helix</keyword>
<feature type="binding site" description="axial binding residue" evidence="20">
    <location>
        <position position="66"/>
    </location>
    <ligand>
        <name>heme b</name>
        <dbReference type="ChEBI" id="CHEBI:60344"/>
        <label>2</label>
    </ligand>
    <ligandPart>
        <name>Fe</name>
        <dbReference type="ChEBI" id="CHEBI:18248"/>
    </ligandPart>
</feature>
<keyword evidence="4" id="KW-0813">Transport</keyword>
<evidence type="ECO:0000256" key="12">
    <source>
        <dbReference type="ARBA" id="ARBA00023004"/>
    </source>
</evidence>
<evidence type="ECO:0000256" key="1">
    <source>
        <dbReference type="ARBA" id="ARBA00001942"/>
    </source>
</evidence>
<evidence type="ECO:0000256" key="9">
    <source>
        <dbReference type="ARBA" id="ARBA00022982"/>
    </source>
</evidence>
<evidence type="ECO:0000313" key="24">
    <source>
        <dbReference type="Proteomes" id="UP000234560"/>
    </source>
</evidence>
<evidence type="ECO:0000259" key="22">
    <source>
        <dbReference type="Pfam" id="PF02665"/>
    </source>
</evidence>
<dbReference type="RefSeq" id="WP_101678064.1">
    <property type="nucleotide sequence ID" value="NZ_CAMIHY010000002.1"/>
</dbReference>
<sequence length="260" mass="29239">MTNLSLFFWTVLPWISAVVFVVGLIWRWRYDQYGWTTKSSQVYESRMLRWSSPLFHYGMLGVIVGHIAGLCVPKAWTEAAGIPEHLYHLMAVVLGSIFGAAAIVGLLGLLYRRFVVKSVRFSTTPNDIVMYVLLSAAMLLGGWATVSTQILQGSNGYDYRETISPWIRGVFSLNPQPELMGNVPVEFKLHIIAGLILLLVWPFTKLVHVVSAPVGYMTRPYIVYRSREATTSDHARRGWSPVNTGYQAHKEDKEAMSRGA</sequence>
<feature type="transmembrane region" description="Helical" evidence="21">
    <location>
        <begin position="131"/>
        <end position="151"/>
    </location>
</feature>
<keyword evidence="5" id="KW-1003">Cell membrane</keyword>
<dbReference type="GO" id="GO:0009325">
    <property type="term" value="C:nitrate reductase complex"/>
    <property type="evidence" value="ECO:0007669"/>
    <property type="project" value="InterPro"/>
</dbReference>
<evidence type="ECO:0000256" key="10">
    <source>
        <dbReference type="ARBA" id="ARBA00022989"/>
    </source>
</evidence>
<dbReference type="Gene3D" id="1.20.950.20">
    <property type="entry name" value="Transmembrane di-heme cytochromes, Chain C"/>
    <property type="match status" value="1"/>
</dbReference>
<feature type="transmembrane region" description="Helical" evidence="21">
    <location>
        <begin position="88"/>
        <end position="111"/>
    </location>
</feature>
<dbReference type="InterPro" id="IPR051936">
    <property type="entry name" value="Heme-iron_electron_transfer"/>
</dbReference>
<dbReference type="FunFam" id="1.20.950.20:FF:000001">
    <property type="entry name" value="Respiratory nitrate reductase subunit gamma"/>
    <property type="match status" value="1"/>
</dbReference>
<evidence type="ECO:0000256" key="8">
    <source>
        <dbReference type="ARBA" id="ARBA00022723"/>
    </source>
</evidence>
<feature type="binding site" description="axial binding residue" evidence="20">
    <location>
        <position position="56"/>
    </location>
    <ligand>
        <name>heme b</name>
        <dbReference type="ChEBI" id="CHEBI:60344"/>
        <label>1</label>
    </ligand>
    <ligandPart>
        <name>Fe</name>
        <dbReference type="ChEBI" id="CHEBI:18248"/>
    </ligandPart>
</feature>
<feature type="transmembrane region" description="Helical" evidence="21">
    <location>
        <begin position="54"/>
        <end position="76"/>
    </location>
</feature>
<proteinExistence type="inferred from homology"/>
<dbReference type="Proteomes" id="UP000234560">
    <property type="component" value="Chromosome"/>
</dbReference>
<evidence type="ECO:0000256" key="5">
    <source>
        <dbReference type="ARBA" id="ARBA00022475"/>
    </source>
</evidence>
<dbReference type="GO" id="GO:0046872">
    <property type="term" value="F:metal ion binding"/>
    <property type="evidence" value="ECO:0007669"/>
    <property type="project" value="UniProtKB-KW"/>
</dbReference>
<dbReference type="GO" id="GO:0005886">
    <property type="term" value="C:plasma membrane"/>
    <property type="evidence" value="ECO:0007669"/>
    <property type="project" value="UniProtKB-SubCell"/>
</dbReference>
<feature type="binding site" description="axial binding residue" evidence="20">
    <location>
        <position position="208"/>
    </location>
    <ligand>
        <name>heme b</name>
        <dbReference type="ChEBI" id="CHEBI:60344"/>
        <label>1</label>
    </ligand>
    <ligandPart>
        <name>Fe</name>
        <dbReference type="ChEBI" id="CHEBI:18248"/>
    </ligandPart>
</feature>
<evidence type="ECO:0000256" key="11">
    <source>
        <dbReference type="ARBA" id="ARBA00023002"/>
    </source>
</evidence>
<evidence type="ECO:0000256" key="4">
    <source>
        <dbReference type="ARBA" id="ARBA00022448"/>
    </source>
</evidence>
<evidence type="ECO:0000256" key="14">
    <source>
        <dbReference type="ARBA" id="ARBA00023136"/>
    </source>
</evidence>
<organism evidence="23 24">
    <name type="scientific">Corynebacterium pyruviciproducens</name>
    <dbReference type="NCBI Taxonomy" id="598660"/>
    <lineage>
        <taxon>Bacteria</taxon>
        <taxon>Bacillati</taxon>
        <taxon>Actinomycetota</taxon>
        <taxon>Actinomycetes</taxon>
        <taxon>Mycobacteriales</taxon>
        <taxon>Corynebacteriaceae</taxon>
        <taxon>Corynebacterium</taxon>
    </lineage>
</organism>
<evidence type="ECO:0000256" key="13">
    <source>
        <dbReference type="ARBA" id="ARBA00023063"/>
    </source>
</evidence>
<reference evidence="23" key="1">
    <citation type="submission" date="2017-12" db="EMBL/GenBank/DDBJ databases">
        <authorList>
            <person name="Thomas-White K."/>
            <person name="Wolfe A.J."/>
        </authorList>
    </citation>
    <scope>NUCLEOTIDE SEQUENCE</scope>
    <source>
        <strain evidence="23">UMB0763</strain>
    </source>
</reference>
<protein>
    <recommendedName>
        <fullName evidence="19">Nitrate reductase-like protein NarX</fullName>
    </recommendedName>
</protein>
<evidence type="ECO:0000256" key="18">
    <source>
        <dbReference type="ARBA" id="ARBA00061480"/>
    </source>
</evidence>
<evidence type="ECO:0000256" key="17">
    <source>
        <dbReference type="ARBA" id="ARBA00061196"/>
    </source>
</evidence>
<keyword evidence="14 21" id="KW-0472">Membrane</keyword>
<dbReference type="KEGG" id="cpyr:CYJ47_07705"/>
<evidence type="ECO:0000256" key="3">
    <source>
        <dbReference type="ARBA" id="ARBA00004651"/>
    </source>
</evidence>
<accession>A0AAF1BVU1</accession>
<dbReference type="GO" id="GO:0009055">
    <property type="term" value="F:electron transfer activity"/>
    <property type="evidence" value="ECO:0007669"/>
    <property type="project" value="TreeGrafter"/>
</dbReference>
<keyword evidence="7 21" id="KW-0812">Transmembrane</keyword>
<keyword evidence="12 20" id="KW-0408">Iron</keyword>
<feature type="binding site" description="axial binding residue" evidence="20">
    <location>
        <position position="190"/>
    </location>
    <ligand>
        <name>heme b</name>
        <dbReference type="ChEBI" id="CHEBI:60344"/>
        <label>1</label>
    </ligand>
    <ligandPart>
        <name>Fe</name>
        <dbReference type="ChEBI" id="CHEBI:18248"/>
    </ligandPart>
</feature>
<evidence type="ECO:0000313" key="23">
    <source>
        <dbReference type="EMBL" id="WOT01176.1"/>
    </source>
</evidence>
<dbReference type="AlphaFoldDB" id="A0AAF1BVU1"/>
<evidence type="ECO:0000256" key="7">
    <source>
        <dbReference type="ARBA" id="ARBA00022692"/>
    </source>
</evidence>
<feature type="transmembrane region" description="Helical" evidence="21">
    <location>
        <begin position="189"/>
        <end position="217"/>
    </location>
</feature>
<comment type="subcellular location">
    <subcellularLocation>
        <location evidence="3">Cell membrane</location>
        <topology evidence="3">Multi-pass membrane protein</topology>
    </subcellularLocation>
</comment>
<feature type="domain" description="NarG-like" evidence="22">
    <location>
        <begin position="7"/>
        <end position="227"/>
    </location>
</feature>
<dbReference type="EMBL" id="CP136958">
    <property type="protein sequence ID" value="WOT01176.1"/>
    <property type="molecule type" value="Genomic_DNA"/>
</dbReference>
<comment type="cofactor">
    <cofactor evidence="2">
        <name>heme b</name>
        <dbReference type="ChEBI" id="CHEBI:60344"/>
    </cofactor>
</comment>
<feature type="transmembrane region" description="Helical" evidence="21">
    <location>
        <begin position="6"/>
        <end position="26"/>
    </location>
</feature>
<keyword evidence="8" id="KW-0479">Metal-binding</keyword>
<dbReference type="PANTHER" id="PTHR30598">
    <property type="entry name" value="NITRATE REDUCTASE PRIVATE CHAPERONE, REDOX ENZYME MATURATION PROTEIN REMP FAMILY"/>
    <property type="match status" value="1"/>
</dbReference>
<dbReference type="InterPro" id="IPR023234">
    <property type="entry name" value="NarG-like_domain"/>
</dbReference>
<dbReference type="PANTHER" id="PTHR30598:SF3">
    <property type="entry name" value="RESPIRATORY NITRATE REDUCTASE 1 GAMMA CHAIN"/>
    <property type="match status" value="1"/>
</dbReference>
<reference evidence="23" key="2">
    <citation type="submission" date="2023-10" db="EMBL/GenBank/DDBJ databases">
        <authorList>
            <person name="Choi B."/>
        </authorList>
    </citation>
    <scope>NUCLEOTIDE SEQUENCE</scope>
    <source>
        <strain evidence="23">UMB0763</strain>
    </source>
</reference>
<dbReference type="InterPro" id="IPR003816">
    <property type="entry name" value="Nitrate_red_gam"/>
</dbReference>
<keyword evidence="6 20" id="KW-0349">Heme</keyword>
<evidence type="ECO:0000256" key="16">
    <source>
        <dbReference type="ARBA" id="ARBA00061095"/>
    </source>
</evidence>
<evidence type="ECO:0000256" key="19">
    <source>
        <dbReference type="ARBA" id="ARBA00071287"/>
    </source>
</evidence>
<name>A0AAF1BVU1_9CORY</name>
<dbReference type="GO" id="GO:0042128">
    <property type="term" value="P:nitrate assimilation"/>
    <property type="evidence" value="ECO:0007669"/>
    <property type="project" value="UniProtKB-KW"/>
</dbReference>
<comment type="cofactor">
    <cofactor evidence="1">
        <name>Mo-bis(molybdopterin guanine dinucleotide)</name>
        <dbReference type="ChEBI" id="CHEBI:60539"/>
    </cofactor>
</comment>
<dbReference type="GO" id="GO:0008940">
    <property type="term" value="F:nitrate reductase activity"/>
    <property type="evidence" value="ECO:0007669"/>
    <property type="project" value="InterPro"/>
</dbReference>
<keyword evidence="9" id="KW-0249">Electron transport</keyword>
<dbReference type="Pfam" id="PF02665">
    <property type="entry name" value="Nitrate_red_gam"/>
    <property type="match status" value="1"/>
</dbReference>